<dbReference type="PANTHER" id="PTHR32387">
    <property type="entry name" value="WU:FJ29H11"/>
    <property type="match status" value="1"/>
</dbReference>
<dbReference type="NCBIfam" id="NF047352">
    <property type="entry name" value="P_loop_sacsin"/>
    <property type="match status" value="1"/>
</dbReference>
<dbReference type="Gene3D" id="3.30.565.10">
    <property type="entry name" value="Histidine kinase-like ATPase, C-terminal domain"/>
    <property type="match status" value="1"/>
</dbReference>
<dbReference type="InterPro" id="IPR036890">
    <property type="entry name" value="HATPase_C_sf"/>
</dbReference>
<comment type="caution">
    <text evidence="1">The sequence shown here is derived from an EMBL/GenBank/DDBJ whole genome shotgun (WGS) entry which is preliminary data.</text>
</comment>
<protein>
    <recommendedName>
        <fullName evidence="3">ATP-binding protein</fullName>
    </recommendedName>
</protein>
<dbReference type="PANTHER" id="PTHR32387:SF0">
    <property type="entry name" value="PROTEIN NO VEIN"/>
    <property type="match status" value="1"/>
</dbReference>
<dbReference type="SUPFAM" id="SSF55874">
    <property type="entry name" value="ATPase domain of HSP90 chaperone/DNA topoisomerase II/histidine kinase"/>
    <property type="match status" value="1"/>
</dbReference>
<dbReference type="InterPro" id="IPR052957">
    <property type="entry name" value="Auxin_embryo_med"/>
</dbReference>
<evidence type="ECO:0000313" key="1">
    <source>
        <dbReference type="EMBL" id="GAA1702730.1"/>
    </source>
</evidence>
<dbReference type="Proteomes" id="UP001500618">
    <property type="component" value="Unassembled WGS sequence"/>
</dbReference>
<name>A0ABN2ID29_9ACTN</name>
<organism evidence="1 2">
    <name type="scientific">Fodinicola feengrottensis</name>
    <dbReference type="NCBI Taxonomy" id="435914"/>
    <lineage>
        <taxon>Bacteria</taxon>
        <taxon>Bacillati</taxon>
        <taxon>Actinomycetota</taxon>
        <taxon>Actinomycetes</taxon>
        <taxon>Mycobacteriales</taxon>
        <taxon>Fodinicola</taxon>
    </lineage>
</organism>
<keyword evidence="2" id="KW-1185">Reference proteome</keyword>
<accession>A0ABN2ID29</accession>
<sequence>MSDRYDTAARREAVLAAWRSSPTRFREDANAEEDLVLGGYADRLIVELAQNASDAAVRAGIAGELRLTLVDRVLSAANTGAALDAEGVDGLTSLRASGKRDEQSSTGRFGIGFAATLAVSDEPEIRSTTGGIRFSLADTDKAVRELGGAAAAELDRRDGRAPVLRLAWPAPGAPMDGYATEVRLPLRDDAALAAVRAALDSVPASLLLALPTLSTVDVNGRVLRRTEVDEQTVALADGEKTRHWRYVTTAGDLPVELLADRPVEERIRQAWRVTAAVPLTEAGEPAALDAAQVLYAPTPTDERISLPVRLIGTFPTSPDRRRVPDSAVTRFLAEQAAEAVADLIAGCSEHPAVLRLLPGPDLPLSTVDSLVRAAVDAQLRTAVWLPDTHGQWLPPSRALVVDDPLVEIAADVLDGILPAGWWTSATAPALRALGVRRLGLAEVVEAFAGADGEPSWWHDFYDAIDIALRHDPSTEIGEVAAIRVPLVDGRTVTGAREVLLPVDDLPAEAVAALGLRIAHPDAAHPLLARLGAREASPASVLADDRVRAEVEQSYELDDPAPVAEAVLALVAATGIGPGELPWLADLALPDAEGDWRPAGELLLPGAPLAWLIGADVPFGTADRQLVEDYGADVLAAVGTLATFAVVDQPDLDLSDVDDLALDGASDWADEVADALDGEPVQLTRFAAVRDLELIRPDAWPQALRLLAAPPARDALMASCTGELMDGRIVPVTPYLRWWFAHRPVLAGRCPAELRLPSAAELVGLYDPVPELRPSGGPPSLFDVDDSVGGVLDDELLAALGCRTGLLDVLEDTASATDLLRRLGDPDRSVHAAVLPLLYARLAEALAGVDVPPPDHVRVAPDVVVPAEQAVVLDQPWRLAEFPGRHPILGGADPETVAELLDIPLASEL</sequence>
<dbReference type="EMBL" id="BAAANY010000025">
    <property type="protein sequence ID" value="GAA1702730.1"/>
    <property type="molecule type" value="Genomic_DNA"/>
</dbReference>
<gene>
    <name evidence="1" type="ORF">GCM10009765_60220</name>
</gene>
<evidence type="ECO:0008006" key="3">
    <source>
        <dbReference type="Google" id="ProtNLM"/>
    </source>
</evidence>
<proteinExistence type="predicted"/>
<evidence type="ECO:0000313" key="2">
    <source>
        <dbReference type="Proteomes" id="UP001500618"/>
    </source>
</evidence>
<reference evidence="1 2" key="1">
    <citation type="journal article" date="2019" name="Int. J. Syst. Evol. Microbiol.">
        <title>The Global Catalogue of Microorganisms (GCM) 10K type strain sequencing project: providing services to taxonomists for standard genome sequencing and annotation.</title>
        <authorList>
            <consortium name="The Broad Institute Genomics Platform"/>
            <consortium name="The Broad Institute Genome Sequencing Center for Infectious Disease"/>
            <person name="Wu L."/>
            <person name="Ma J."/>
        </authorList>
    </citation>
    <scope>NUCLEOTIDE SEQUENCE [LARGE SCALE GENOMIC DNA]</scope>
    <source>
        <strain evidence="1 2">JCM 14718</strain>
    </source>
</reference>
<dbReference type="RefSeq" id="WP_344313653.1">
    <property type="nucleotide sequence ID" value="NZ_BAAANY010000025.1"/>
</dbReference>